<protein>
    <recommendedName>
        <fullName evidence="4">DUF2306 domain-containing protein</fullName>
    </recommendedName>
</protein>
<evidence type="ECO:0000256" key="1">
    <source>
        <dbReference type="SAM" id="Phobius"/>
    </source>
</evidence>
<feature type="transmembrane region" description="Helical" evidence="1">
    <location>
        <begin position="54"/>
        <end position="75"/>
    </location>
</feature>
<evidence type="ECO:0000313" key="2">
    <source>
        <dbReference type="EMBL" id="TWT50282.1"/>
    </source>
</evidence>
<keyword evidence="1" id="KW-0812">Transmembrane</keyword>
<accession>A0A5C5WKA2</accession>
<keyword evidence="1" id="KW-1133">Transmembrane helix</keyword>
<feature type="transmembrane region" description="Helical" evidence="1">
    <location>
        <begin position="195"/>
        <end position="212"/>
    </location>
</feature>
<dbReference type="RefSeq" id="WP_146515540.1">
    <property type="nucleotide sequence ID" value="NZ_SJPI01000002.1"/>
</dbReference>
<feature type="transmembrane region" description="Helical" evidence="1">
    <location>
        <begin position="96"/>
        <end position="116"/>
    </location>
</feature>
<sequence>MNLQLRRALQIAVGLLFVRVLASTLWEYRWYFPADFQSAFLTGRESTFYGLYELAFYAHIISSPVALVLAGGLVVSGRQFFQPNVVLGRLRKLHRWGGRIQTFVVLGLVVPSGLAMSPGSRAGLPAVVGFLTLSSLTALTIIMAARAAISGRYADHRRWAMRCFLLLCSSLLLRVLGGAFIVLNVESRFTYQLNSWISWLVPLVIYECMILVQCRRNRRCLSPTSPPETLSLPL</sequence>
<dbReference type="AlphaFoldDB" id="A0A5C5WKA2"/>
<feature type="transmembrane region" description="Helical" evidence="1">
    <location>
        <begin position="122"/>
        <end position="142"/>
    </location>
</feature>
<gene>
    <name evidence="2" type="ORF">Pla22_30230</name>
</gene>
<dbReference type="Pfam" id="PF10067">
    <property type="entry name" value="DUF2306"/>
    <property type="match status" value="1"/>
</dbReference>
<dbReference type="OrthoDB" id="283150at2"/>
<name>A0A5C5WKA2_9BACT</name>
<reference evidence="2 3" key="1">
    <citation type="submission" date="2019-02" db="EMBL/GenBank/DDBJ databases">
        <title>Deep-cultivation of Planctomycetes and their phenomic and genomic characterization uncovers novel biology.</title>
        <authorList>
            <person name="Wiegand S."/>
            <person name="Jogler M."/>
            <person name="Boedeker C."/>
            <person name="Pinto D."/>
            <person name="Vollmers J."/>
            <person name="Rivas-Marin E."/>
            <person name="Kohn T."/>
            <person name="Peeters S.H."/>
            <person name="Heuer A."/>
            <person name="Rast P."/>
            <person name="Oberbeckmann S."/>
            <person name="Bunk B."/>
            <person name="Jeske O."/>
            <person name="Meyerdierks A."/>
            <person name="Storesund J.E."/>
            <person name="Kallscheuer N."/>
            <person name="Luecker S."/>
            <person name="Lage O.M."/>
            <person name="Pohl T."/>
            <person name="Merkel B.J."/>
            <person name="Hornburger P."/>
            <person name="Mueller R.-W."/>
            <person name="Bruemmer F."/>
            <person name="Labrenz M."/>
            <person name="Spormann A.M."/>
            <person name="Op Den Camp H."/>
            <person name="Overmann J."/>
            <person name="Amann R."/>
            <person name="Jetten M.S.M."/>
            <person name="Mascher T."/>
            <person name="Medema M.H."/>
            <person name="Devos D.P."/>
            <person name="Kaster A.-K."/>
            <person name="Ovreas L."/>
            <person name="Rohde M."/>
            <person name="Galperin M.Y."/>
            <person name="Jogler C."/>
        </authorList>
    </citation>
    <scope>NUCLEOTIDE SEQUENCE [LARGE SCALE GENOMIC DNA]</scope>
    <source>
        <strain evidence="2 3">Pla22</strain>
    </source>
</reference>
<organism evidence="2 3">
    <name type="scientific">Rubripirellula amarantea</name>
    <dbReference type="NCBI Taxonomy" id="2527999"/>
    <lineage>
        <taxon>Bacteria</taxon>
        <taxon>Pseudomonadati</taxon>
        <taxon>Planctomycetota</taxon>
        <taxon>Planctomycetia</taxon>
        <taxon>Pirellulales</taxon>
        <taxon>Pirellulaceae</taxon>
        <taxon>Rubripirellula</taxon>
    </lineage>
</organism>
<evidence type="ECO:0000313" key="3">
    <source>
        <dbReference type="Proteomes" id="UP000316598"/>
    </source>
</evidence>
<dbReference type="InterPro" id="IPR018750">
    <property type="entry name" value="DUF2306_membrane"/>
</dbReference>
<dbReference type="Proteomes" id="UP000316598">
    <property type="component" value="Unassembled WGS sequence"/>
</dbReference>
<evidence type="ECO:0008006" key="4">
    <source>
        <dbReference type="Google" id="ProtNLM"/>
    </source>
</evidence>
<comment type="caution">
    <text evidence="2">The sequence shown here is derived from an EMBL/GenBank/DDBJ whole genome shotgun (WGS) entry which is preliminary data.</text>
</comment>
<keyword evidence="3" id="KW-1185">Reference proteome</keyword>
<keyword evidence="1" id="KW-0472">Membrane</keyword>
<dbReference type="EMBL" id="SJPI01000002">
    <property type="protein sequence ID" value="TWT50282.1"/>
    <property type="molecule type" value="Genomic_DNA"/>
</dbReference>
<proteinExistence type="predicted"/>
<feature type="transmembrane region" description="Helical" evidence="1">
    <location>
        <begin position="163"/>
        <end position="183"/>
    </location>
</feature>